<gene>
    <name evidence="3" type="ORF">CURT_1649</name>
    <name evidence="2" type="ORF">O6B92_09520</name>
</gene>
<protein>
    <submittedName>
        <fullName evidence="2">Uncharacterized protein</fullName>
    </submittedName>
</protein>
<accession>A0A381EF43</accession>
<keyword evidence="1" id="KW-1133">Transmembrane helix</keyword>
<dbReference type="Proteomes" id="UP001075461">
    <property type="component" value="Unassembled WGS sequence"/>
</dbReference>
<keyword evidence="1" id="KW-0812">Transmembrane</keyword>
<sequence>MIKRIIKYFFLSFFLVVFLIIGFFSFMIGMSYLYEHLTKESYSNHHFILKQKMNFNNSKSKIKVDLSWKKEFFKEYRYTLKILPNNNEDNIIYGFTLKEEDTLKTIYGIEKLISPANIELTNLYLRDKIYLLEVKFYYLNNPNDIFVYNYEIVPKDKLKD</sequence>
<evidence type="ECO:0000256" key="1">
    <source>
        <dbReference type="SAM" id="Phobius"/>
    </source>
</evidence>
<dbReference type="AlphaFoldDB" id="A0A381EF43"/>
<feature type="transmembrane region" description="Helical" evidence="1">
    <location>
        <begin position="9"/>
        <end position="34"/>
    </location>
</feature>
<dbReference type="RefSeq" id="WP_115651878.1">
    <property type="nucleotide sequence ID" value="NZ_JANQCQ010000041.1"/>
</dbReference>
<dbReference type="EMBL" id="JAPXGP010000018">
    <property type="protein sequence ID" value="MCZ6162558.1"/>
    <property type="molecule type" value="Genomic_DNA"/>
</dbReference>
<evidence type="ECO:0000313" key="3">
    <source>
        <dbReference type="EMBL" id="QKF85077.1"/>
    </source>
</evidence>
<keyword evidence="1" id="KW-0472">Membrane</keyword>
<reference evidence="3 4" key="1">
    <citation type="submission" date="2020-05" db="EMBL/GenBank/DDBJ databases">
        <title>Complete genome sequencing of Campylobacter and Arcobacter type strains.</title>
        <authorList>
            <person name="Miller W.G."/>
            <person name="Yee E."/>
        </authorList>
    </citation>
    <scope>NUCLEOTIDE SEQUENCE [LARGE SCALE GENOMIC DNA]</scope>
    <source>
        <strain evidence="3 4">LMG 6451</strain>
    </source>
</reference>
<evidence type="ECO:0000313" key="4">
    <source>
        <dbReference type="Proteomes" id="UP000509722"/>
    </source>
</evidence>
<evidence type="ECO:0000313" key="2">
    <source>
        <dbReference type="EMBL" id="MCZ6162558.1"/>
    </source>
</evidence>
<name>A0A381EF43_9BACT</name>
<dbReference type="EMBL" id="CP053832">
    <property type="protein sequence ID" value="QKF85077.1"/>
    <property type="molecule type" value="Genomic_DNA"/>
</dbReference>
<organism evidence="2 5">
    <name type="scientific">Campylobacter ureolyticus</name>
    <dbReference type="NCBI Taxonomy" id="827"/>
    <lineage>
        <taxon>Bacteria</taxon>
        <taxon>Pseudomonadati</taxon>
        <taxon>Campylobacterota</taxon>
        <taxon>Epsilonproteobacteria</taxon>
        <taxon>Campylobacterales</taxon>
        <taxon>Campylobacteraceae</taxon>
        <taxon>Campylobacter</taxon>
    </lineage>
</organism>
<proteinExistence type="predicted"/>
<dbReference type="Proteomes" id="UP000509722">
    <property type="component" value="Chromosome"/>
</dbReference>
<reference evidence="2" key="2">
    <citation type="submission" date="2022-12" db="EMBL/GenBank/DDBJ databases">
        <title>Species Delineation and Comparative Genomics within the Campylobacter ureolyticus Complex.</title>
        <authorList>
            <person name="Maki J."/>
            <person name="Howard M."/>
            <person name="Connelly S."/>
            <person name="Hardy D.J."/>
            <person name="Cameron A."/>
        </authorList>
    </citation>
    <scope>NUCLEOTIDE SEQUENCE</scope>
    <source>
        <strain evidence="2">URMC_786</strain>
    </source>
</reference>
<evidence type="ECO:0000313" key="5">
    <source>
        <dbReference type="Proteomes" id="UP001075461"/>
    </source>
</evidence>